<dbReference type="AlphaFoldDB" id="A0A823A195"/>
<gene>
    <name evidence="9" type="ORF">HUJ06_019016</name>
</gene>
<dbReference type="PANTHER" id="PTHR46373">
    <property type="entry name" value="PROTEIN RKD4"/>
    <property type="match status" value="1"/>
</dbReference>
<organism evidence="9 10">
    <name type="scientific">Nelumbo nucifera</name>
    <name type="common">Sacred lotus</name>
    <dbReference type="NCBI Taxonomy" id="4432"/>
    <lineage>
        <taxon>Eukaryota</taxon>
        <taxon>Viridiplantae</taxon>
        <taxon>Streptophyta</taxon>
        <taxon>Embryophyta</taxon>
        <taxon>Tracheophyta</taxon>
        <taxon>Spermatophyta</taxon>
        <taxon>Magnoliopsida</taxon>
        <taxon>Proteales</taxon>
        <taxon>Nelumbonaceae</taxon>
        <taxon>Nelumbo</taxon>
    </lineage>
</organism>
<evidence type="ECO:0000313" key="10">
    <source>
        <dbReference type="Proteomes" id="UP000607653"/>
    </source>
</evidence>
<evidence type="ECO:0000256" key="1">
    <source>
        <dbReference type="ARBA" id="ARBA00004049"/>
    </source>
</evidence>
<dbReference type="InterPro" id="IPR044607">
    <property type="entry name" value="RKD-like"/>
</dbReference>
<dbReference type="EMBL" id="DUZY01000008">
    <property type="protein sequence ID" value="DAD49079.1"/>
    <property type="molecule type" value="Genomic_DNA"/>
</dbReference>
<reference evidence="9 10" key="1">
    <citation type="journal article" date="2020" name="Mol. Biol. Evol.">
        <title>Distinct Expression and Methylation Patterns for Genes with Different Fates following a Single Whole-Genome Duplication in Flowering Plants.</title>
        <authorList>
            <person name="Shi T."/>
            <person name="Rahmani R.S."/>
            <person name="Gugger P.F."/>
            <person name="Wang M."/>
            <person name="Li H."/>
            <person name="Zhang Y."/>
            <person name="Li Z."/>
            <person name="Wang Q."/>
            <person name="Van de Peer Y."/>
            <person name="Marchal K."/>
            <person name="Chen J."/>
        </authorList>
    </citation>
    <scope>NUCLEOTIDE SEQUENCE [LARGE SCALE GENOMIC DNA]</scope>
    <source>
        <tissue evidence="9">Leaf</tissue>
    </source>
</reference>
<keyword evidence="2" id="KW-0805">Transcription regulation</keyword>
<evidence type="ECO:0000259" key="8">
    <source>
        <dbReference type="PROSITE" id="PS51519"/>
    </source>
</evidence>
<dbReference type="GO" id="GO:0003677">
    <property type="term" value="F:DNA binding"/>
    <property type="evidence" value="ECO:0007669"/>
    <property type="project" value="UniProtKB-KW"/>
</dbReference>
<feature type="compositionally biased region" description="Polar residues" evidence="7">
    <location>
        <begin position="62"/>
        <end position="76"/>
    </location>
</feature>
<keyword evidence="5" id="KW-0804">Transcription</keyword>
<sequence length="441" mass="49176">MDDIVSLFLNEGPIHNPSPEDDVRWLLNHFNPQTPTLDEVLQPPTQTPVEPPPEPISASIPGSSNEIACPSNSQNVPPLRDNSDSLVEPTNFNQEPVNPNGELEFPEYMNVVSQDTINLSVWPPAPVPFSCTCCQVIRDIRHTNGNKATRLEVHGRVGVIFHAVLEIRYGINMLARPNTEYRMIDFSAQTTQSVKQYLMQYCQQRRREGCLMLQDPLSAFYDALSVGQNWDANASTDELIHQPWKANANMGEFVDPAVQNESGVSQMGNPIPNTKSSRIRLAQRGAPTPVIPTPEAGNSGVKHIQSQRDTESNGAGLAQSRLVPQVILRTTGQSCRDGLVQSRVATQRKRTANLQLKDLSGHFYRPIQEAAKELSVCASVIKKVCRKYGVQRWPQRKVTSIEKKIAELEKSMAGRRGDAHAHAELDRLRHERNQIYATMAN</sequence>
<dbReference type="Proteomes" id="UP000607653">
    <property type="component" value="Unassembled WGS sequence"/>
</dbReference>
<feature type="region of interest" description="Disordered" evidence="7">
    <location>
        <begin position="34"/>
        <end position="78"/>
    </location>
</feature>
<evidence type="ECO:0000256" key="6">
    <source>
        <dbReference type="ARBA" id="ARBA00023242"/>
    </source>
</evidence>
<evidence type="ECO:0000256" key="4">
    <source>
        <dbReference type="ARBA" id="ARBA00023125"/>
    </source>
</evidence>
<protein>
    <recommendedName>
        <fullName evidence="8">RWP-RK domain-containing protein</fullName>
    </recommendedName>
</protein>
<keyword evidence="3" id="KW-0175">Coiled coil</keyword>
<comment type="function">
    <text evidence="1">Putative transcription factor.</text>
</comment>
<comment type="caution">
    <text evidence="9">The sequence shown here is derived from an EMBL/GenBank/DDBJ whole genome shotgun (WGS) entry which is preliminary data.</text>
</comment>
<dbReference type="GO" id="GO:0003700">
    <property type="term" value="F:DNA-binding transcription factor activity"/>
    <property type="evidence" value="ECO:0007669"/>
    <property type="project" value="InterPro"/>
</dbReference>
<proteinExistence type="predicted"/>
<accession>A0A823A195</accession>
<evidence type="ECO:0000256" key="7">
    <source>
        <dbReference type="SAM" id="MobiDB-lite"/>
    </source>
</evidence>
<evidence type="ECO:0000256" key="2">
    <source>
        <dbReference type="ARBA" id="ARBA00023015"/>
    </source>
</evidence>
<dbReference type="PANTHER" id="PTHR46373:SF5">
    <property type="entry name" value="RWP-RK DOMAIN PROTEIN"/>
    <property type="match status" value="1"/>
</dbReference>
<keyword evidence="10" id="KW-1185">Reference proteome</keyword>
<evidence type="ECO:0000256" key="5">
    <source>
        <dbReference type="ARBA" id="ARBA00023163"/>
    </source>
</evidence>
<dbReference type="Pfam" id="PF02042">
    <property type="entry name" value="RWP-RK"/>
    <property type="match status" value="1"/>
</dbReference>
<keyword evidence="4" id="KW-0238">DNA-binding</keyword>
<name>A0A823A195_NELNU</name>
<dbReference type="PROSITE" id="PS51519">
    <property type="entry name" value="RWP_RK"/>
    <property type="match status" value="1"/>
</dbReference>
<keyword evidence="6" id="KW-0539">Nucleus</keyword>
<feature type="domain" description="RWP-RK" evidence="8">
    <location>
        <begin position="336"/>
        <end position="421"/>
    </location>
</feature>
<feature type="compositionally biased region" description="Pro residues" evidence="7">
    <location>
        <begin position="45"/>
        <end position="55"/>
    </location>
</feature>
<evidence type="ECO:0000313" key="9">
    <source>
        <dbReference type="EMBL" id="DAD49079.1"/>
    </source>
</evidence>
<evidence type="ECO:0000256" key="3">
    <source>
        <dbReference type="ARBA" id="ARBA00023054"/>
    </source>
</evidence>
<dbReference type="InterPro" id="IPR003035">
    <property type="entry name" value="RWP-RK_dom"/>
</dbReference>